<dbReference type="EMBL" id="CP014223">
    <property type="protein sequence ID" value="AMJ41714.1"/>
    <property type="molecule type" value="Genomic_DNA"/>
</dbReference>
<reference evidence="4" key="4">
    <citation type="submission" date="2016-11" db="EMBL/GenBank/DDBJ databases">
        <authorList>
            <person name="Jaros S."/>
            <person name="Januszkiewicz K."/>
            <person name="Wedrychowicz H."/>
        </authorList>
    </citation>
    <scope>NUCLEOTIDE SEQUENCE [LARGE SCALE GENOMIC DNA]</scope>
    <source>
        <strain evidence="4">DSM 1682</strain>
    </source>
</reference>
<dbReference type="AlphaFoldDB" id="A0A0X8VB07"/>
<reference evidence="2" key="3">
    <citation type="submission" date="2016-11" db="EMBL/GenBank/DDBJ databases">
        <authorList>
            <person name="Varghese N."/>
            <person name="Submissions S."/>
        </authorList>
    </citation>
    <scope>NUCLEOTIDE SEQUENCE</scope>
    <source>
        <strain evidence="2">DSM 1682</strain>
    </source>
</reference>
<reference evidence="3" key="2">
    <citation type="submission" date="2016-01" db="EMBL/GenBank/DDBJ databases">
        <authorList>
            <person name="Poehlein A."/>
            <person name="Schlien K."/>
            <person name="Gottschalk G."/>
            <person name="Buckel W."/>
            <person name="Daniel R."/>
        </authorList>
    </citation>
    <scope>NUCLEOTIDE SEQUENCE [LARGE SCALE GENOMIC DNA]</scope>
    <source>
        <strain evidence="3">X2</strain>
    </source>
</reference>
<keyword evidence="3" id="KW-1185">Reference proteome</keyword>
<accession>A0A0X8VB07</accession>
<dbReference type="Proteomes" id="UP000068026">
    <property type="component" value="Chromosome"/>
</dbReference>
<proteinExistence type="predicted"/>
<reference evidence="1 3" key="1">
    <citation type="journal article" date="2016" name="Genome Announc.">
        <title>Complete Genome Sequence of the Amino Acid-Fermenting Clostridium propionicum X2 (DSM 1682).</title>
        <authorList>
            <person name="Poehlein A."/>
            <person name="Schlien K."/>
            <person name="Chowdhury N.P."/>
            <person name="Gottschalk G."/>
            <person name="Buckel W."/>
            <person name="Daniel R."/>
        </authorList>
    </citation>
    <scope>NUCLEOTIDE SEQUENCE [LARGE SCALE GENOMIC DNA]</scope>
    <source>
        <strain evidence="1 3">X2</strain>
    </source>
</reference>
<dbReference type="RefSeq" id="WP_066051390.1">
    <property type="nucleotide sequence ID" value="NZ_CP014223.1"/>
</dbReference>
<dbReference type="KEGG" id="cpro:CPRO_21340"/>
<organism evidence="2 4">
    <name type="scientific">Anaerotignum propionicum DSM 1682</name>
    <dbReference type="NCBI Taxonomy" id="991789"/>
    <lineage>
        <taxon>Bacteria</taxon>
        <taxon>Bacillati</taxon>
        <taxon>Bacillota</taxon>
        <taxon>Clostridia</taxon>
        <taxon>Lachnospirales</taxon>
        <taxon>Anaerotignaceae</taxon>
        <taxon>Anaerotignum</taxon>
    </lineage>
</organism>
<name>A0A0X8VB07_ANAPI</name>
<evidence type="ECO:0000313" key="3">
    <source>
        <dbReference type="Proteomes" id="UP000068026"/>
    </source>
</evidence>
<protein>
    <submittedName>
        <fullName evidence="2">Uncharacterized protein</fullName>
    </submittedName>
</protein>
<dbReference type="Proteomes" id="UP000184204">
    <property type="component" value="Unassembled WGS sequence"/>
</dbReference>
<evidence type="ECO:0000313" key="4">
    <source>
        <dbReference type="Proteomes" id="UP000184204"/>
    </source>
</evidence>
<evidence type="ECO:0000313" key="1">
    <source>
        <dbReference type="EMBL" id="AMJ41714.1"/>
    </source>
</evidence>
<evidence type="ECO:0000313" key="2">
    <source>
        <dbReference type="EMBL" id="SHE83070.1"/>
    </source>
</evidence>
<gene>
    <name evidence="1" type="ORF">CPRO_21340</name>
    <name evidence="2" type="ORF">SAMN02745151_01912</name>
</gene>
<dbReference type="EMBL" id="FQUA01000008">
    <property type="protein sequence ID" value="SHE83070.1"/>
    <property type="molecule type" value="Genomic_DNA"/>
</dbReference>
<sequence length="134" mass="15832">MDNKKMMELKRKILVTMENMKESEDYNGAKYPIIQPDDANGYNLEMIKTALEEMLVDRHITDGFTKTIIKVEEKLFDITRDGLQLAEHWSNDDRWKNAMEVCNYLGDFSTRTIHMVYDELERKDVLAYIDSTQK</sequence>